<gene>
    <name evidence="4" type="ORF">FHE74_00280</name>
</gene>
<evidence type="ECO:0000313" key="4">
    <source>
        <dbReference type="EMBL" id="TNM00427.1"/>
    </source>
</evidence>
<feature type="domain" description="MoaB/Mog" evidence="3">
    <location>
        <begin position="44"/>
        <end position="185"/>
    </location>
</feature>
<dbReference type="InterPro" id="IPR001453">
    <property type="entry name" value="MoaB/Mog_dom"/>
</dbReference>
<dbReference type="RefSeq" id="WP_139464425.1">
    <property type="nucleotide sequence ID" value="NZ_VDHJ01000001.1"/>
</dbReference>
<dbReference type="UniPathway" id="UPA00344"/>
<organism evidence="4 5">
    <name type="scientific">Corynebacterium tapiri</name>
    <dbReference type="NCBI Taxonomy" id="1448266"/>
    <lineage>
        <taxon>Bacteria</taxon>
        <taxon>Bacillati</taxon>
        <taxon>Actinomycetota</taxon>
        <taxon>Actinomycetes</taxon>
        <taxon>Mycobacteriales</taxon>
        <taxon>Corynebacteriaceae</taxon>
        <taxon>Corynebacterium</taxon>
    </lineage>
</organism>
<dbReference type="SMART" id="SM00852">
    <property type="entry name" value="MoCF_biosynth"/>
    <property type="match status" value="1"/>
</dbReference>
<dbReference type="InterPro" id="IPR008284">
    <property type="entry name" value="MoCF_biosynth_CS"/>
</dbReference>
<reference evidence="4 5" key="1">
    <citation type="submission" date="2019-06" db="EMBL/GenBank/DDBJ databases">
        <authorList>
            <person name="Li J."/>
        </authorList>
    </citation>
    <scope>NUCLEOTIDE SEQUENCE [LARGE SCALE GENOMIC DNA]</scope>
    <source>
        <strain evidence="4 5">LMG 28165</strain>
    </source>
</reference>
<accession>A0A5C4U8C2</accession>
<dbReference type="EMBL" id="VDHJ01000001">
    <property type="protein sequence ID" value="TNM00427.1"/>
    <property type="molecule type" value="Genomic_DNA"/>
</dbReference>
<evidence type="ECO:0000313" key="5">
    <source>
        <dbReference type="Proteomes" id="UP000312032"/>
    </source>
</evidence>
<dbReference type="SUPFAM" id="SSF53218">
    <property type="entry name" value="Molybdenum cofactor biosynthesis proteins"/>
    <property type="match status" value="1"/>
</dbReference>
<dbReference type="OrthoDB" id="9784492at2"/>
<dbReference type="InterPro" id="IPR051920">
    <property type="entry name" value="MPT_Adenylyltrnsfr/MoaC-Rel"/>
</dbReference>
<comment type="caution">
    <text evidence="4">The sequence shown here is derived from an EMBL/GenBank/DDBJ whole genome shotgun (WGS) entry which is preliminary data.</text>
</comment>
<dbReference type="Gene3D" id="3.40.980.10">
    <property type="entry name" value="MoaB/Mog-like domain"/>
    <property type="match status" value="1"/>
</dbReference>
<dbReference type="PANTHER" id="PTHR43764:SF1">
    <property type="entry name" value="MOLYBDOPTERIN MOLYBDOTRANSFERASE"/>
    <property type="match status" value="1"/>
</dbReference>
<keyword evidence="5" id="KW-1185">Reference proteome</keyword>
<keyword evidence="2" id="KW-0501">Molybdenum cofactor biosynthesis</keyword>
<evidence type="ECO:0000256" key="1">
    <source>
        <dbReference type="ARBA" id="ARBA00005046"/>
    </source>
</evidence>
<evidence type="ECO:0000259" key="3">
    <source>
        <dbReference type="SMART" id="SM00852"/>
    </source>
</evidence>
<proteinExistence type="predicted"/>
<dbReference type="Pfam" id="PF00994">
    <property type="entry name" value="MoCF_biosynth"/>
    <property type="match status" value="1"/>
</dbReference>
<dbReference type="GO" id="GO:0006777">
    <property type="term" value="P:Mo-molybdopterin cofactor biosynthetic process"/>
    <property type="evidence" value="ECO:0007669"/>
    <property type="project" value="UniProtKB-KW"/>
</dbReference>
<dbReference type="PANTHER" id="PTHR43764">
    <property type="entry name" value="MOLYBDENUM COFACTOR BIOSYNTHESIS"/>
    <property type="match status" value="1"/>
</dbReference>
<protein>
    <submittedName>
        <fullName evidence="4">Molybdenum cofactor biosynthesis protein</fullName>
    </submittedName>
</protein>
<name>A0A5C4U8C2_9CORY</name>
<dbReference type="Proteomes" id="UP000312032">
    <property type="component" value="Unassembled WGS sequence"/>
</dbReference>
<dbReference type="AlphaFoldDB" id="A0A5C4U8C2"/>
<comment type="pathway">
    <text evidence="1">Cofactor biosynthesis; molybdopterin biosynthesis.</text>
</comment>
<evidence type="ECO:0000256" key="2">
    <source>
        <dbReference type="ARBA" id="ARBA00023150"/>
    </source>
</evidence>
<dbReference type="PROSITE" id="PS01078">
    <property type="entry name" value="MOCF_BIOSYNTHESIS_1"/>
    <property type="match status" value="1"/>
</dbReference>
<sequence length="196" mass="20808">MNTAEKSLTGGHSLKRLEDVAEPDAAFLLASEEEESVPAQRRALIVLVSDYQRKDHEETSRIVAELLAEAHFAVDGVVIVRSKRSHIREAIETGVIGGVDLVLTIGGTGVGPRDKTPEATRDILDQRVHGISQALRTSAQMCGAIDATVSRGVAGVSGSTVVVNLASSRSAIRDGLATLPPLVHHLVDELQSHNAE</sequence>
<dbReference type="InterPro" id="IPR036425">
    <property type="entry name" value="MoaB/Mog-like_dom_sf"/>
</dbReference>